<dbReference type="EMBL" id="JBAMMX010000006">
    <property type="protein sequence ID" value="KAK6938736.1"/>
    <property type="molecule type" value="Genomic_DNA"/>
</dbReference>
<evidence type="ECO:0000256" key="3">
    <source>
        <dbReference type="ARBA" id="ARBA00004370"/>
    </source>
</evidence>
<feature type="domain" description="Peptidase S26" evidence="13">
    <location>
        <begin position="170"/>
        <end position="326"/>
    </location>
</feature>
<dbReference type="EC" id="3.4.21.89" evidence="5"/>
<dbReference type="SUPFAM" id="SSF51306">
    <property type="entry name" value="LexA/Signal peptidase"/>
    <property type="match status" value="1"/>
</dbReference>
<reference evidence="14 15" key="1">
    <citation type="submission" date="2023-12" db="EMBL/GenBank/DDBJ databases">
        <title>A high-quality genome assembly for Dillenia turbinata (Dilleniales).</title>
        <authorList>
            <person name="Chanderbali A."/>
        </authorList>
    </citation>
    <scope>NUCLEOTIDE SEQUENCE [LARGE SCALE GENOMIC DNA]</scope>
    <source>
        <strain evidence="14">LSX21</strain>
        <tissue evidence="14">Leaf</tissue>
    </source>
</reference>
<dbReference type="PRINTS" id="PR00727">
    <property type="entry name" value="LEADERPTASE"/>
</dbReference>
<dbReference type="InterPro" id="IPR000223">
    <property type="entry name" value="Pept_S26A_signal_pept_1"/>
</dbReference>
<feature type="active site" evidence="12">
    <location>
        <position position="246"/>
    </location>
</feature>
<comment type="caution">
    <text evidence="14">The sequence shown here is derived from an EMBL/GenBank/DDBJ whole genome shotgun (WGS) entry which is preliminary data.</text>
</comment>
<comment type="similarity">
    <text evidence="4">Belongs to the peptidase S26 family.</text>
</comment>
<gene>
    <name evidence="14" type="ORF">RJ641_032244</name>
</gene>
<dbReference type="PROSITE" id="PS00760">
    <property type="entry name" value="SPASE_I_2"/>
    <property type="match status" value="1"/>
</dbReference>
<evidence type="ECO:0000256" key="5">
    <source>
        <dbReference type="ARBA" id="ARBA00013208"/>
    </source>
</evidence>
<proteinExistence type="inferred from homology"/>
<dbReference type="Gene3D" id="2.10.109.10">
    <property type="entry name" value="Umud Fragment, subunit A"/>
    <property type="match status" value="1"/>
</dbReference>
<dbReference type="PROSITE" id="PS00761">
    <property type="entry name" value="SPASE_I_3"/>
    <property type="match status" value="1"/>
</dbReference>
<dbReference type="CDD" id="cd06530">
    <property type="entry name" value="S26_SPase_I"/>
    <property type="match status" value="1"/>
</dbReference>
<dbReference type="FunFam" id="2.10.109.10:FF:000012">
    <property type="entry name" value="Peptidase/ serine-type peptidase"/>
    <property type="match status" value="1"/>
</dbReference>
<dbReference type="InterPro" id="IPR036286">
    <property type="entry name" value="LexA/Signal_pep-like_sf"/>
</dbReference>
<dbReference type="GO" id="GO:0009535">
    <property type="term" value="C:chloroplast thylakoid membrane"/>
    <property type="evidence" value="ECO:0007669"/>
    <property type="project" value="TreeGrafter"/>
</dbReference>
<dbReference type="GO" id="GO:0010027">
    <property type="term" value="P:thylakoid membrane organization"/>
    <property type="evidence" value="ECO:0007669"/>
    <property type="project" value="TreeGrafter"/>
</dbReference>
<keyword evidence="6" id="KW-0150">Chloroplast</keyword>
<evidence type="ECO:0000256" key="12">
    <source>
        <dbReference type="PIRSR" id="PIRSR600223-1"/>
    </source>
</evidence>
<evidence type="ECO:0000256" key="11">
    <source>
        <dbReference type="ARBA" id="ARBA00023136"/>
    </source>
</evidence>
<dbReference type="InterPro" id="IPR019533">
    <property type="entry name" value="Peptidase_S26"/>
</dbReference>
<evidence type="ECO:0000256" key="9">
    <source>
        <dbReference type="ARBA" id="ARBA00022801"/>
    </source>
</evidence>
<comment type="catalytic activity">
    <reaction evidence="1">
        <text>Cleavage of hydrophobic, N-terminal signal or leader sequences from secreted and periplasmic proteins.</text>
        <dbReference type="EC" id="3.4.21.89"/>
    </reaction>
</comment>
<keyword evidence="7" id="KW-0934">Plastid</keyword>
<evidence type="ECO:0000256" key="7">
    <source>
        <dbReference type="ARBA" id="ARBA00022640"/>
    </source>
</evidence>
<organism evidence="14 15">
    <name type="scientific">Dillenia turbinata</name>
    <dbReference type="NCBI Taxonomy" id="194707"/>
    <lineage>
        <taxon>Eukaryota</taxon>
        <taxon>Viridiplantae</taxon>
        <taxon>Streptophyta</taxon>
        <taxon>Embryophyta</taxon>
        <taxon>Tracheophyta</taxon>
        <taxon>Spermatophyta</taxon>
        <taxon>Magnoliopsida</taxon>
        <taxon>eudicotyledons</taxon>
        <taxon>Gunneridae</taxon>
        <taxon>Pentapetalae</taxon>
        <taxon>Dilleniales</taxon>
        <taxon>Dilleniaceae</taxon>
        <taxon>Dillenia</taxon>
    </lineage>
</organism>
<evidence type="ECO:0000259" key="13">
    <source>
        <dbReference type="Pfam" id="PF10502"/>
    </source>
</evidence>
<keyword evidence="15" id="KW-1185">Reference proteome</keyword>
<keyword evidence="11" id="KW-0472">Membrane</keyword>
<keyword evidence="9" id="KW-0378">Hydrolase</keyword>
<evidence type="ECO:0000256" key="2">
    <source>
        <dbReference type="ARBA" id="ARBA00004229"/>
    </source>
</evidence>
<name>A0AAN8VZ58_9MAGN</name>
<dbReference type="InterPro" id="IPR019756">
    <property type="entry name" value="Pept_S26A_signal_pept_1_Ser-AS"/>
</dbReference>
<dbReference type="InterPro" id="IPR019757">
    <property type="entry name" value="Pept_S26A_signal_pept_1_Lys-AS"/>
</dbReference>
<keyword evidence="10" id="KW-0809">Transit peptide</keyword>
<dbReference type="GO" id="GO:0006465">
    <property type="term" value="P:signal peptide processing"/>
    <property type="evidence" value="ECO:0007669"/>
    <property type="project" value="InterPro"/>
</dbReference>
<dbReference type="PANTHER" id="PTHR43390">
    <property type="entry name" value="SIGNAL PEPTIDASE I"/>
    <property type="match status" value="1"/>
</dbReference>
<dbReference type="Proteomes" id="UP001370490">
    <property type="component" value="Unassembled WGS sequence"/>
</dbReference>
<evidence type="ECO:0000256" key="1">
    <source>
        <dbReference type="ARBA" id="ARBA00000677"/>
    </source>
</evidence>
<evidence type="ECO:0000313" key="15">
    <source>
        <dbReference type="Proteomes" id="UP001370490"/>
    </source>
</evidence>
<dbReference type="NCBIfam" id="TIGR02227">
    <property type="entry name" value="sigpep_I_bact"/>
    <property type="match status" value="1"/>
</dbReference>
<feature type="active site" evidence="12">
    <location>
        <position position="196"/>
    </location>
</feature>
<dbReference type="AlphaFoldDB" id="A0AAN8VZ58"/>
<comment type="subcellular location">
    <subcellularLocation>
        <location evidence="3">Membrane</location>
    </subcellularLocation>
    <subcellularLocation>
        <location evidence="2">Plastid</location>
        <location evidence="2">Chloroplast</location>
    </subcellularLocation>
</comment>
<dbReference type="Pfam" id="PF10502">
    <property type="entry name" value="Peptidase_S26"/>
    <property type="match status" value="1"/>
</dbReference>
<dbReference type="InterPro" id="IPR019758">
    <property type="entry name" value="Pept_S26A_signal_pept_1_CS"/>
</dbReference>
<evidence type="ECO:0000256" key="4">
    <source>
        <dbReference type="ARBA" id="ARBA00009370"/>
    </source>
</evidence>
<protein>
    <recommendedName>
        <fullName evidence="5">signal peptidase I</fullName>
        <ecNumber evidence="5">3.4.21.89</ecNumber>
    </recommendedName>
</protein>
<evidence type="ECO:0000256" key="8">
    <source>
        <dbReference type="ARBA" id="ARBA00022670"/>
    </source>
</evidence>
<dbReference type="GO" id="GO:0004252">
    <property type="term" value="F:serine-type endopeptidase activity"/>
    <property type="evidence" value="ECO:0007669"/>
    <property type="project" value="InterPro"/>
</dbReference>
<dbReference type="GO" id="GO:0009003">
    <property type="term" value="F:signal peptidase activity"/>
    <property type="evidence" value="ECO:0007669"/>
    <property type="project" value="UniProtKB-EC"/>
</dbReference>
<dbReference type="PANTHER" id="PTHR43390:SF2">
    <property type="entry name" value="THYLAKOIDAL PROCESSING PEPTIDASE 2, CHLOROPLASTIC-RELATED"/>
    <property type="match status" value="1"/>
</dbReference>
<keyword evidence="8" id="KW-0645">Protease</keyword>
<evidence type="ECO:0000313" key="14">
    <source>
        <dbReference type="EMBL" id="KAK6938736.1"/>
    </source>
</evidence>
<evidence type="ECO:0000256" key="10">
    <source>
        <dbReference type="ARBA" id="ARBA00022946"/>
    </source>
</evidence>
<dbReference type="PROSITE" id="PS00501">
    <property type="entry name" value="SPASE_I_1"/>
    <property type="match status" value="1"/>
</dbReference>
<sequence length="350" mass="38302">MAIRVTVSISRYVAQNLASTAGFKAGNCRPFQECWIRSQIFCPTTQKSDSDFNRPRNSTPSYCTVAGESSPLVSTLISMMNCSSGSSVSSSMGMLGISSVKRTSFLPFLQGIKWLPCSESVLSSANYEVDKGGTQETLCCSNENVNTAMDMTAKSGWMSKMLGSFSEDTKAVFTALTVSILFRSSLAEPRSIPSTSMYPTLDVGDRIMAEKVSYIFRKPEVSDIVIFKAPPILQEAGWSSGDVFIKRIVAKGGECVEVRDGKLIINGIIQDEEFVLEPLAYEMDPLVVPEGYVFVLGDNRNNSFDSHNWGPLPIKNILGRSVFRYWPPSRVSDTIYEPQAGKKVLAAASS</sequence>
<accession>A0AAN8VZ58</accession>
<evidence type="ECO:0000256" key="6">
    <source>
        <dbReference type="ARBA" id="ARBA00022528"/>
    </source>
</evidence>